<comment type="caution">
    <text evidence="2">The sequence shown here is derived from an EMBL/GenBank/DDBJ whole genome shotgun (WGS) entry which is preliminary data.</text>
</comment>
<name>A0ABQ3VS24_9CHLR</name>
<dbReference type="InterPro" id="IPR001509">
    <property type="entry name" value="Epimerase_deHydtase"/>
</dbReference>
<proteinExistence type="predicted"/>
<evidence type="ECO:0000313" key="2">
    <source>
        <dbReference type="EMBL" id="GHO88521.1"/>
    </source>
</evidence>
<dbReference type="Proteomes" id="UP000635565">
    <property type="component" value="Unassembled WGS sequence"/>
</dbReference>
<dbReference type="InterPro" id="IPR036291">
    <property type="entry name" value="NAD(P)-bd_dom_sf"/>
</dbReference>
<keyword evidence="3" id="KW-1185">Reference proteome</keyword>
<dbReference type="Pfam" id="PF01370">
    <property type="entry name" value="Epimerase"/>
    <property type="match status" value="1"/>
</dbReference>
<accession>A0ABQ3VS24</accession>
<protein>
    <submittedName>
        <fullName evidence="2">dTDP-glucose 4,6-dehydratase</fullName>
    </submittedName>
</protein>
<dbReference type="EMBL" id="BNJJ01000025">
    <property type="protein sequence ID" value="GHO88521.1"/>
    <property type="molecule type" value="Genomic_DNA"/>
</dbReference>
<organism evidence="2 3">
    <name type="scientific">Dictyobacter formicarum</name>
    <dbReference type="NCBI Taxonomy" id="2778368"/>
    <lineage>
        <taxon>Bacteria</taxon>
        <taxon>Bacillati</taxon>
        <taxon>Chloroflexota</taxon>
        <taxon>Ktedonobacteria</taxon>
        <taxon>Ktedonobacterales</taxon>
        <taxon>Dictyobacteraceae</taxon>
        <taxon>Dictyobacter</taxon>
    </lineage>
</organism>
<dbReference type="Gene3D" id="3.40.50.720">
    <property type="entry name" value="NAD(P)-binding Rossmann-like Domain"/>
    <property type="match status" value="1"/>
</dbReference>
<dbReference type="RefSeq" id="WP_201366107.1">
    <property type="nucleotide sequence ID" value="NZ_BNJJ01000025.1"/>
</dbReference>
<evidence type="ECO:0000313" key="3">
    <source>
        <dbReference type="Proteomes" id="UP000635565"/>
    </source>
</evidence>
<dbReference type="InterPro" id="IPR051783">
    <property type="entry name" value="NAD(P)-dependent_oxidoreduct"/>
</dbReference>
<dbReference type="PANTHER" id="PTHR48079">
    <property type="entry name" value="PROTEIN YEEZ"/>
    <property type="match status" value="1"/>
</dbReference>
<dbReference type="PANTHER" id="PTHR48079:SF6">
    <property type="entry name" value="NAD(P)-BINDING DOMAIN-CONTAINING PROTEIN-RELATED"/>
    <property type="match status" value="1"/>
</dbReference>
<dbReference type="SUPFAM" id="SSF51735">
    <property type="entry name" value="NAD(P)-binding Rossmann-fold domains"/>
    <property type="match status" value="1"/>
</dbReference>
<evidence type="ECO:0000259" key="1">
    <source>
        <dbReference type="Pfam" id="PF01370"/>
    </source>
</evidence>
<reference evidence="2 3" key="1">
    <citation type="journal article" date="2021" name="Int. J. Syst. Evol. Microbiol.">
        <title>Reticulibacter mediterranei gen. nov., sp. nov., within the new family Reticulibacteraceae fam. nov., and Ktedonospora formicarum gen. nov., sp. nov., Ktedonobacter robiniae sp. nov., Dictyobacter formicarum sp. nov. and Dictyobacter arantiisoli sp. nov., belonging to the class Ktedonobacteria.</title>
        <authorList>
            <person name="Yabe S."/>
            <person name="Zheng Y."/>
            <person name="Wang C.M."/>
            <person name="Sakai Y."/>
            <person name="Abe K."/>
            <person name="Yokota A."/>
            <person name="Donadio S."/>
            <person name="Cavaletti L."/>
            <person name="Monciardini P."/>
        </authorList>
    </citation>
    <scope>NUCLEOTIDE SEQUENCE [LARGE SCALE GENOMIC DNA]</scope>
    <source>
        <strain evidence="2 3">SOSP1-9</strain>
    </source>
</reference>
<gene>
    <name evidence="2" type="ORF">KSZ_65270</name>
</gene>
<feature type="domain" description="NAD-dependent epimerase/dehydratase" evidence="1">
    <location>
        <begin position="3"/>
        <end position="216"/>
    </location>
</feature>
<sequence>MKILVAGATGVIGRRLIPLLVAANHKVIGTTRTAGKSELLEQLGAIPWVVDVFDRERLTTLVSEAHPDVIIQQLTDLSARDSAANAYMRREGTRNLVDAARAAEVHHFIAQSISWIYAPGDGPADEAVPLDLEAPEPRRTTIEGVQALESAVTEIENWVVLRYGALYGPGTWYAPDGFIAEQVRRGQLPADKGITSFLHVEDAARAALLALDWPRGVVNVVDNEPAPGTSWLPVYAASLGAPPPPITTEQPRAARGATNAKARQVLHWHPLYPSWREGFAQIAQEGRGQANAS</sequence>